<dbReference type="EMBL" id="JARJLG010000069">
    <property type="protein sequence ID" value="KAJ7753968.1"/>
    <property type="molecule type" value="Genomic_DNA"/>
</dbReference>
<name>A0AAD7NCG8_9AGAR</name>
<accession>A0AAD7NCG8</accession>
<evidence type="ECO:0000256" key="1">
    <source>
        <dbReference type="SAM" id="SignalP"/>
    </source>
</evidence>
<feature type="chain" id="PRO_5041984857" evidence="1">
    <location>
        <begin position="17"/>
        <end position="167"/>
    </location>
</feature>
<keyword evidence="3" id="KW-1185">Reference proteome</keyword>
<dbReference type="Proteomes" id="UP001215280">
    <property type="component" value="Unassembled WGS sequence"/>
</dbReference>
<organism evidence="2 3">
    <name type="scientific">Mycena maculata</name>
    <dbReference type="NCBI Taxonomy" id="230809"/>
    <lineage>
        <taxon>Eukaryota</taxon>
        <taxon>Fungi</taxon>
        <taxon>Dikarya</taxon>
        <taxon>Basidiomycota</taxon>
        <taxon>Agaricomycotina</taxon>
        <taxon>Agaricomycetes</taxon>
        <taxon>Agaricomycetidae</taxon>
        <taxon>Agaricales</taxon>
        <taxon>Marasmiineae</taxon>
        <taxon>Mycenaceae</taxon>
        <taxon>Mycena</taxon>
    </lineage>
</organism>
<evidence type="ECO:0000313" key="2">
    <source>
        <dbReference type="EMBL" id="KAJ7753968.1"/>
    </source>
</evidence>
<comment type="caution">
    <text evidence="2">The sequence shown here is derived from an EMBL/GenBank/DDBJ whole genome shotgun (WGS) entry which is preliminary data.</text>
</comment>
<gene>
    <name evidence="2" type="ORF">DFH07DRAFT_773984</name>
</gene>
<dbReference type="AlphaFoldDB" id="A0AAD7NCG8"/>
<evidence type="ECO:0000313" key="3">
    <source>
        <dbReference type="Proteomes" id="UP001215280"/>
    </source>
</evidence>
<proteinExistence type="predicted"/>
<sequence>MAWKMWPVSVLPMLYAISVNKVAEPVTSIVHGEYTKLTVISGDGDHEGLIRRAKRSPKTHLRSFSHEPLFFSIFWAGDVPTTRLSVSKTKTSSAALKRTEGTSVQVSQSHLVPRLVTVWLNTVNTGGRGLSGGDIRDVGVGGARQWDVDVDDTGRIEMVTLVGNPIV</sequence>
<feature type="signal peptide" evidence="1">
    <location>
        <begin position="1"/>
        <end position="16"/>
    </location>
</feature>
<protein>
    <submittedName>
        <fullName evidence="2">Uncharacterized protein</fullName>
    </submittedName>
</protein>
<reference evidence="2" key="1">
    <citation type="submission" date="2023-03" db="EMBL/GenBank/DDBJ databases">
        <title>Massive genome expansion in bonnet fungi (Mycena s.s.) driven by repeated elements and novel gene families across ecological guilds.</title>
        <authorList>
            <consortium name="Lawrence Berkeley National Laboratory"/>
            <person name="Harder C.B."/>
            <person name="Miyauchi S."/>
            <person name="Viragh M."/>
            <person name="Kuo A."/>
            <person name="Thoen E."/>
            <person name="Andreopoulos B."/>
            <person name="Lu D."/>
            <person name="Skrede I."/>
            <person name="Drula E."/>
            <person name="Henrissat B."/>
            <person name="Morin E."/>
            <person name="Kohler A."/>
            <person name="Barry K."/>
            <person name="LaButti K."/>
            <person name="Morin E."/>
            <person name="Salamov A."/>
            <person name="Lipzen A."/>
            <person name="Mereny Z."/>
            <person name="Hegedus B."/>
            <person name="Baldrian P."/>
            <person name="Stursova M."/>
            <person name="Weitz H."/>
            <person name="Taylor A."/>
            <person name="Grigoriev I.V."/>
            <person name="Nagy L.G."/>
            <person name="Martin F."/>
            <person name="Kauserud H."/>
        </authorList>
    </citation>
    <scope>NUCLEOTIDE SEQUENCE</scope>
    <source>
        <strain evidence="2">CBHHK188m</strain>
    </source>
</reference>
<keyword evidence="1" id="KW-0732">Signal</keyword>